<feature type="domain" description="WAP" evidence="2">
    <location>
        <begin position="29"/>
        <end position="78"/>
    </location>
</feature>
<evidence type="ECO:0000256" key="1">
    <source>
        <dbReference type="SAM" id="SignalP"/>
    </source>
</evidence>
<dbReference type="Gene3D" id="4.10.75.10">
    <property type="entry name" value="Elafin-like"/>
    <property type="match status" value="2"/>
</dbReference>
<proteinExistence type="predicted"/>
<dbReference type="GO" id="GO:0005576">
    <property type="term" value="C:extracellular region"/>
    <property type="evidence" value="ECO:0007669"/>
    <property type="project" value="InterPro"/>
</dbReference>
<evidence type="ECO:0000313" key="3">
    <source>
        <dbReference type="Ensembl" id="ENSCCEP00000003628.1"/>
    </source>
</evidence>
<evidence type="ECO:0000259" key="2">
    <source>
        <dbReference type="PROSITE" id="PS51390"/>
    </source>
</evidence>
<dbReference type="GO" id="GO:0030414">
    <property type="term" value="F:peptidase inhibitor activity"/>
    <property type="evidence" value="ECO:0007669"/>
    <property type="project" value="InterPro"/>
</dbReference>
<dbReference type="Pfam" id="PF00095">
    <property type="entry name" value="WAP"/>
    <property type="match status" value="2"/>
</dbReference>
<reference evidence="3" key="2">
    <citation type="submission" date="2025-09" db="UniProtKB">
        <authorList>
            <consortium name="Ensembl"/>
        </authorList>
    </citation>
    <scope>IDENTIFICATION</scope>
</reference>
<feature type="signal peptide" evidence="1">
    <location>
        <begin position="1"/>
        <end position="19"/>
    </location>
</feature>
<keyword evidence="4" id="KW-1185">Reference proteome</keyword>
<dbReference type="Proteomes" id="UP000694410">
    <property type="component" value="Unplaced"/>
</dbReference>
<dbReference type="PROSITE" id="PS51390">
    <property type="entry name" value="WAP"/>
    <property type="match status" value="1"/>
</dbReference>
<dbReference type="AlphaFoldDB" id="A0A8C0U7R9"/>
<dbReference type="InterPro" id="IPR008197">
    <property type="entry name" value="WAP_dom"/>
</dbReference>
<evidence type="ECO:0000313" key="4">
    <source>
        <dbReference type="Proteomes" id="UP000694410"/>
    </source>
</evidence>
<dbReference type="InterPro" id="IPR036645">
    <property type="entry name" value="Elafin-like_sf"/>
</dbReference>
<keyword evidence="1" id="KW-0732">Signal</keyword>
<dbReference type="Ensembl" id="ENSCCET00000006009.1">
    <property type="protein sequence ID" value="ENSCCEP00000003628.1"/>
    <property type="gene ID" value="ENSCCEG00000003998.1"/>
</dbReference>
<feature type="chain" id="PRO_5046449964" description="WAP domain-containing protein" evidence="1">
    <location>
        <begin position="20"/>
        <end position="149"/>
    </location>
</feature>
<sequence>MPAGLRLCLLGAGAGAGLGPPPSPGSPPVAEHPGECPRAEPCWDTRRRRGSQCLDDSVCRRQEKCCDTGCGWECVAVPRGRGHTSGDKADGQCVEECQTDSQCPRGQRCTSISCGHISGTEPRFPWYPPRGILALHPQWGPLTMTTLEP</sequence>
<reference evidence="3" key="1">
    <citation type="submission" date="2025-08" db="UniProtKB">
        <authorList>
            <consortium name="Ensembl"/>
        </authorList>
    </citation>
    <scope>IDENTIFICATION</scope>
</reference>
<protein>
    <recommendedName>
        <fullName evidence="2">WAP domain-containing protein</fullName>
    </recommendedName>
</protein>
<name>A0A8C0U7R9_CYACU</name>
<organism evidence="3 4">
    <name type="scientific">Cyanistes caeruleus</name>
    <name type="common">Eurasian blue tit</name>
    <name type="synonym">Parus caeruleus</name>
    <dbReference type="NCBI Taxonomy" id="156563"/>
    <lineage>
        <taxon>Eukaryota</taxon>
        <taxon>Metazoa</taxon>
        <taxon>Chordata</taxon>
        <taxon>Craniata</taxon>
        <taxon>Vertebrata</taxon>
        <taxon>Euteleostomi</taxon>
        <taxon>Archelosauria</taxon>
        <taxon>Archosauria</taxon>
        <taxon>Dinosauria</taxon>
        <taxon>Saurischia</taxon>
        <taxon>Theropoda</taxon>
        <taxon>Coelurosauria</taxon>
        <taxon>Aves</taxon>
        <taxon>Neognathae</taxon>
        <taxon>Neoaves</taxon>
        <taxon>Telluraves</taxon>
        <taxon>Australaves</taxon>
        <taxon>Passeriformes</taxon>
        <taxon>Paridae</taxon>
        <taxon>Cyanistes</taxon>
    </lineage>
</organism>
<dbReference type="SUPFAM" id="SSF57256">
    <property type="entry name" value="Elafin-like"/>
    <property type="match status" value="1"/>
</dbReference>
<accession>A0A8C0U7R9</accession>